<evidence type="ECO:0000313" key="2">
    <source>
        <dbReference type="Proteomes" id="UP000028939"/>
    </source>
</evidence>
<organism evidence="1 2">
    <name type="scientific">Corynebacterium ureicelerivorans</name>
    <dbReference type="NCBI Taxonomy" id="401472"/>
    <lineage>
        <taxon>Bacteria</taxon>
        <taxon>Bacillati</taxon>
        <taxon>Actinomycetota</taxon>
        <taxon>Actinomycetes</taxon>
        <taxon>Mycobacteriales</taxon>
        <taxon>Corynebacteriaceae</taxon>
        <taxon>Corynebacterium</taxon>
    </lineage>
</organism>
<dbReference type="EMBL" id="CP009215">
    <property type="protein sequence ID" value="AIL96636.1"/>
    <property type="molecule type" value="Genomic_DNA"/>
</dbReference>
<dbReference type="Proteomes" id="UP000028939">
    <property type="component" value="Chromosome"/>
</dbReference>
<protein>
    <submittedName>
        <fullName evidence="1">Uncharacterized protein</fullName>
    </submittedName>
</protein>
<evidence type="ECO:0000313" key="1">
    <source>
        <dbReference type="EMBL" id="AIL96636.1"/>
    </source>
</evidence>
<proteinExistence type="predicted"/>
<accession>A0A077HJI2</accession>
<dbReference type="HOGENOM" id="CLU_2245423_0_0_11"/>
<dbReference type="AlphaFoldDB" id="A0A077HJI2"/>
<reference evidence="1 2" key="1">
    <citation type="submission" date="2014-08" db="EMBL/GenBank/DDBJ databases">
        <title>Complete genome sequence of Corynebacterium ureicelerivorans DSM 45051, a lipophilic and urea-splitting isolate from a blood culture of a septicaemia patient.</title>
        <authorList>
            <person name="Tippelt A."/>
            <person name="Albersmeier A."/>
            <person name="Brinkrolf K."/>
            <person name="Ruckert C."/>
            <person name="Tauch A."/>
        </authorList>
    </citation>
    <scope>NUCLEOTIDE SEQUENCE [LARGE SCALE GENOMIC DNA]</scope>
    <source>
        <strain evidence="1 2">IMMIB RIV-2301</strain>
    </source>
</reference>
<sequence>MLEVARDTVTLGVGKRCAFGDIDGKLDFAVRRVDALAARSRRFSETLREIGGDDRTVGDPRAGRYGHVVHAAQPRCPQPFLVSAEAETASRRPGSSLSIILVTGCFERFLLLLLPSGFDFSGLRRWQ</sequence>
<dbReference type="KEGG" id="cuv:CUREI_04415"/>
<gene>
    <name evidence="1" type="ORF">CUREI_04415</name>
</gene>
<name>A0A077HJI2_9CORY</name>
<keyword evidence="2" id="KW-1185">Reference proteome</keyword>